<sequence>MSATNATVPQGPPPVLTQDAATVIGPIFVGNVINWLLMGSLVVQVYMFHISYPSERIRIRLLVYIVFLLDVVQTVFGTHQAWFYMIANWSKPGTLDAEPWSAATIPIMCGLIAAIVQIFYAWRIWRMKDSVVMHVFSLMIAAIALAQGVTAVVASSIIQERPTQRNLLHLHPAFEFWLAGSFVADVLICGCMIWILYDAKTQTMWTESGSLFNRLILNAIQTGLVTVICATVDLALFVHFENANYHLTPAYILGKLYSNSLMVTLNARRRRTTRNTDLETAESLAMRVMVSQQTEQSRDKSARSTTVWTIPHDVTAPSTTVASVGDGHSKKVDLSETASESVISFRSEKLGATQSSPV</sequence>
<keyword evidence="2" id="KW-1185">Reference proteome</keyword>
<evidence type="ECO:0000313" key="1">
    <source>
        <dbReference type="EMBL" id="KAI0043719.1"/>
    </source>
</evidence>
<organism evidence="1 2">
    <name type="scientific">Auriscalpium vulgare</name>
    <dbReference type="NCBI Taxonomy" id="40419"/>
    <lineage>
        <taxon>Eukaryota</taxon>
        <taxon>Fungi</taxon>
        <taxon>Dikarya</taxon>
        <taxon>Basidiomycota</taxon>
        <taxon>Agaricomycotina</taxon>
        <taxon>Agaricomycetes</taxon>
        <taxon>Russulales</taxon>
        <taxon>Auriscalpiaceae</taxon>
        <taxon>Auriscalpium</taxon>
    </lineage>
</organism>
<evidence type="ECO:0000313" key="2">
    <source>
        <dbReference type="Proteomes" id="UP000814033"/>
    </source>
</evidence>
<protein>
    <submittedName>
        <fullName evidence="1">Uncharacterized protein</fullName>
    </submittedName>
</protein>
<comment type="caution">
    <text evidence="1">The sequence shown here is derived from an EMBL/GenBank/DDBJ whole genome shotgun (WGS) entry which is preliminary data.</text>
</comment>
<dbReference type="EMBL" id="MU276007">
    <property type="protein sequence ID" value="KAI0043719.1"/>
    <property type="molecule type" value="Genomic_DNA"/>
</dbReference>
<proteinExistence type="predicted"/>
<dbReference type="Proteomes" id="UP000814033">
    <property type="component" value="Unassembled WGS sequence"/>
</dbReference>
<reference evidence="1" key="1">
    <citation type="submission" date="2021-02" db="EMBL/GenBank/DDBJ databases">
        <authorList>
            <consortium name="DOE Joint Genome Institute"/>
            <person name="Ahrendt S."/>
            <person name="Looney B.P."/>
            <person name="Miyauchi S."/>
            <person name="Morin E."/>
            <person name="Drula E."/>
            <person name="Courty P.E."/>
            <person name="Chicoki N."/>
            <person name="Fauchery L."/>
            <person name="Kohler A."/>
            <person name="Kuo A."/>
            <person name="Labutti K."/>
            <person name="Pangilinan J."/>
            <person name="Lipzen A."/>
            <person name="Riley R."/>
            <person name="Andreopoulos W."/>
            <person name="He G."/>
            <person name="Johnson J."/>
            <person name="Barry K.W."/>
            <person name="Grigoriev I.V."/>
            <person name="Nagy L."/>
            <person name="Hibbett D."/>
            <person name="Henrissat B."/>
            <person name="Matheny P.B."/>
            <person name="Labbe J."/>
            <person name="Martin F."/>
        </authorList>
    </citation>
    <scope>NUCLEOTIDE SEQUENCE</scope>
    <source>
        <strain evidence="1">FP105234-sp</strain>
    </source>
</reference>
<accession>A0ACB8RHL6</accession>
<name>A0ACB8RHL6_9AGAM</name>
<gene>
    <name evidence="1" type="ORF">FA95DRAFT_1563039</name>
</gene>
<reference evidence="1" key="2">
    <citation type="journal article" date="2022" name="New Phytol.">
        <title>Evolutionary transition to the ectomycorrhizal habit in the genomes of a hyperdiverse lineage of mushroom-forming fungi.</title>
        <authorList>
            <person name="Looney B."/>
            <person name="Miyauchi S."/>
            <person name="Morin E."/>
            <person name="Drula E."/>
            <person name="Courty P.E."/>
            <person name="Kohler A."/>
            <person name="Kuo A."/>
            <person name="LaButti K."/>
            <person name="Pangilinan J."/>
            <person name="Lipzen A."/>
            <person name="Riley R."/>
            <person name="Andreopoulos W."/>
            <person name="He G."/>
            <person name="Johnson J."/>
            <person name="Nolan M."/>
            <person name="Tritt A."/>
            <person name="Barry K.W."/>
            <person name="Grigoriev I.V."/>
            <person name="Nagy L.G."/>
            <person name="Hibbett D."/>
            <person name="Henrissat B."/>
            <person name="Matheny P.B."/>
            <person name="Labbe J."/>
            <person name="Martin F.M."/>
        </authorList>
    </citation>
    <scope>NUCLEOTIDE SEQUENCE</scope>
    <source>
        <strain evidence="1">FP105234-sp</strain>
    </source>
</reference>